<keyword evidence="1" id="KW-0175">Coiled coil</keyword>
<dbReference type="OrthoDB" id="6275295at2759"/>
<accession>A0A9W6YV00</accession>
<gene>
    <name evidence="3" type="ORF">Amon01_000241000</name>
</gene>
<keyword evidence="4" id="KW-1185">Reference proteome</keyword>
<dbReference type="EMBL" id="BSXU01000872">
    <property type="protein sequence ID" value="GMG21988.1"/>
    <property type="molecule type" value="Genomic_DNA"/>
</dbReference>
<feature type="region of interest" description="Disordered" evidence="2">
    <location>
        <begin position="492"/>
        <end position="522"/>
    </location>
</feature>
<feature type="compositionally biased region" description="Acidic residues" evidence="2">
    <location>
        <begin position="506"/>
        <end position="522"/>
    </location>
</feature>
<proteinExistence type="predicted"/>
<evidence type="ECO:0000256" key="2">
    <source>
        <dbReference type="SAM" id="MobiDB-lite"/>
    </source>
</evidence>
<evidence type="ECO:0000313" key="4">
    <source>
        <dbReference type="Proteomes" id="UP001165063"/>
    </source>
</evidence>
<feature type="region of interest" description="Disordered" evidence="2">
    <location>
        <begin position="655"/>
        <end position="680"/>
    </location>
</feature>
<sequence length="680" mass="76820">MSRNRFYHYGFDKQSKFATFSGVLSATATTTTTGTTNIKNNTNCTDNDNDTNMTSDSNTENPDSNSNSSNSNGNGSIQKTQTKTNRLAIEVDDDFDFNFPQKIQNLLKINKNELDKTLNLKYRSSKLIESLRFDDGFISLDDLIQRHRKGNDGSNLGLDVDVDVDAAGVGNGVGVGNGNGKGEIEIEGEGGHSYTNREDLTGLVVDSVEFYDDLDDFVAYKDEDVGDGMDGVDGNEESEEVMVLKKKALTVSCSGLPDFMMLSTRLVETFLNYVIKDLISDLNVTCHKQNGDGKIHVNDAYSWTFVAPNIYVDTKSVYVRFQDVLTLYLFKLLLNELGQGSESESGSGSGSDDVNDDEHKNEVLKVVSVPLLNGLQDKIKEEFKIDTDRVSNLKTDVIAKLRKLRSIYENNKDALDLDNPKAKIEGITSLYQNYKVDPKELVDVPADMVESVKLRIIEFRLHSVKNEEAKKSEQALSDKRKSKMKLKRLFNNLHGGSKKSKTDLSYDSDDEDDLEEKDDGIDDEEFEKMSEARMKENSERITYQRLQQAEQREGIRLKNVNAFKNRVDHKTYVETYLPQSRAKFLEKFVNDVNEENTIDANFKYYVNHSNYLTFRNKIKLDEEHRDLIDREEEVKEKKAAAEAASNSVAGTKLKISLKRKKSESVDDDEENENGSAKRQK</sequence>
<organism evidence="3 4">
    <name type="scientific">Ambrosiozyma monospora</name>
    <name type="common">Yeast</name>
    <name type="synonym">Endomycopsis monosporus</name>
    <dbReference type="NCBI Taxonomy" id="43982"/>
    <lineage>
        <taxon>Eukaryota</taxon>
        <taxon>Fungi</taxon>
        <taxon>Dikarya</taxon>
        <taxon>Ascomycota</taxon>
        <taxon>Saccharomycotina</taxon>
        <taxon>Pichiomycetes</taxon>
        <taxon>Pichiales</taxon>
        <taxon>Pichiaceae</taxon>
        <taxon>Ambrosiozyma</taxon>
    </lineage>
</organism>
<evidence type="ECO:0000313" key="3">
    <source>
        <dbReference type="EMBL" id="GMG21988.1"/>
    </source>
</evidence>
<reference evidence="3" key="1">
    <citation type="submission" date="2023-04" db="EMBL/GenBank/DDBJ databases">
        <title>Ambrosiozyma monospora NBRC 1965.</title>
        <authorList>
            <person name="Ichikawa N."/>
            <person name="Sato H."/>
            <person name="Tonouchi N."/>
        </authorList>
    </citation>
    <scope>NUCLEOTIDE SEQUENCE</scope>
    <source>
        <strain evidence="3">NBRC 1965</strain>
    </source>
</reference>
<feature type="coiled-coil region" evidence="1">
    <location>
        <begin position="617"/>
        <end position="644"/>
    </location>
</feature>
<comment type="caution">
    <text evidence="3">The sequence shown here is derived from an EMBL/GenBank/DDBJ whole genome shotgun (WGS) entry which is preliminary data.</text>
</comment>
<evidence type="ECO:0000256" key="1">
    <source>
        <dbReference type="SAM" id="Coils"/>
    </source>
</evidence>
<feature type="region of interest" description="Disordered" evidence="2">
    <location>
        <begin position="32"/>
        <end position="80"/>
    </location>
</feature>
<dbReference type="AlphaFoldDB" id="A0A9W6YV00"/>
<name>A0A9W6YV00_AMBMO</name>
<feature type="compositionally biased region" description="Low complexity" evidence="2">
    <location>
        <begin position="32"/>
        <end position="76"/>
    </location>
</feature>
<protein>
    <submittedName>
        <fullName evidence="3">Unnamed protein product</fullName>
    </submittedName>
</protein>
<dbReference type="Proteomes" id="UP001165063">
    <property type="component" value="Unassembled WGS sequence"/>
</dbReference>